<keyword evidence="3" id="KW-1185">Reference proteome</keyword>
<name>A0AAD8SU39_LOLMU</name>
<organism evidence="2 3">
    <name type="scientific">Lolium multiflorum</name>
    <name type="common">Italian ryegrass</name>
    <name type="synonym">Lolium perenne subsp. multiflorum</name>
    <dbReference type="NCBI Taxonomy" id="4521"/>
    <lineage>
        <taxon>Eukaryota</taxon>
        <taxon>Viridiplantae</taxon>
        <taxon>Streptophyta</taxon>
        <taxon>Embryophyta</taxon>
        <taxon>Tracheophyta</taxon>
        <taxon>Spermatophyta</taxon>
        <taxon>Magnoliopsida</taxon>
        <taxon>Liliopsida</taxon>
        <taxon>Poales</taxon>
        <taxon>Poaceae</taxon>
        <taxon>BOP clade</taxon>
        <taxon>Pooideae</taxon>
        <taxon>Poodae</taxon>
        <taxon>Poeae</taxon>
        <taxon>Poeae Chloroplast Group 2 (Poeae type)</taxon>
        <taxon>Loliodinae</taxon>
        <taxon>Loliinae</taxon>
        <taxon>Lolium</taxon>
    </lineage>
</organism>
<feature type="compositionally biased region" description="Low complexity" evidence="1">
    <location>
        <begin position="51"/>
        <end position="62"/>
    </location>
</feature>
<evidence type="ECO:0000313" key="2">
    <source>
        <dbReference type="EMBL" id="KAK1664381.1"/>
    </source>
</evidence>
<dbReference type="AlphaFoldDB" id="A0AAD8SU39"/>
<evidence type="ECO:0000256" key="1">
    <source>
        <dbReference type="SAM" id="MobiDB-lite"/>
    </source>
</evidence>
<sequence length="170" mass="18398">MGQPPGRRRRPELGQLHASRRGRGGGASGGGGGQSGRNKKGNGQGAPPNPKNKGNNKLAAGAPRRREVNAYAWQEGTSNRSAPMRGACCAREGHTSANRPTWGRPMPPQMGHAISGGGFYNIELAEELKNLLDGSWDRRVAKVSEKEFSVHFPSRETLRMSTRRGKIYLL</sequence>
<evidence type="ECO:0000313" key="3">
    <source>
        <dbReference type="Proteomes" id="UP001231189"/>
    </source>
</evidence>
<protein>
    <submittedName>
        <fullName evidence="2">Uncharacterized protein</fullName>
    </submittedName>
</protein>
<accession>A0AAD8SU39</accession>
<gene>
    <name evidence="2" type="ORF">QYE76_052540</name>
</gene>
<dbReference type="EMBL" id="JAUUTY010000003">
    <property type="protein sequence ID" value="KAK1664381.1"/>
    <property type="molecule type" value="Genomic_DNA"/>
</dbReference>
<feature type="compositionally biased region" description="Gly residues" evidence="1">
    <location>
        <begin position="24"/>
        <end position="35"/>
    </location>
</feature>
<feature type="region of interest" description="Disordered" evidence="1">
    <location>
        <begin position="1"/>
        <end position="85"/>
    </location>
</feature>
<proteinExistence type="predicted"/>
<dbReference type="Proteomes" id="UP001231189">
    <property type="component" value="Unassembled WGS sequence"/>
</dbReference>
<reference evidence="2" key="1">
    <citation type="submission" date="2023-07" db="EMBL/GenBank/DDBJ databases">
        <title>A chromosome-level genome assembly of Lolium multiflorum.</title>
        <authorList>
            <person name="Chen Y."/>
            <person name="Copetti D."/>
            <person name="Kolliker R."/>
            <person name="Studer B."/>
        </authorList>
    </citation>
    <scope>NUCLEOTIDE SEQUENCE</scope>
    <source>
        <strain evidence="2">02402/16</strain>
        <tissue evidence="2">Leaf</tissue>
    </source>
</reference>
<feature type="compositionally biased region" description="Basic residues" evidence="1">
    <location>
        <begin position="1"/>
        <end position="10"/>
    </location>
</feature>
<comment type="caution">
    <text evidence="2">The sequence shown here is derived from an EMBL/GenBank/DDBJ whole genome shotgun (WGS) entry which is preliminary data.</text>
</comment>